<evidence type="ECO:0000256" key="6">
    <source>
        <dbReference type="ARBA" id="ARBA00023157"/>
    </source>
</evidence>
<evidence type="ECO:0000256" key="8">
    <source>
        <dbReference type="SAM" id="Phobius"/>
    </source>
</evidence>
<organism evidence="10 11">
    <name type="scientific">Poecilia formosa</name>
    <name type="common">Amazon molly</name>
    <name type="synonym">Limia formosa</name>
    <dbReference type="NCBI Taxonomy" id="48698"/>
    <lineage>
        <taxon>Eukaryota</taxon>
        <taxon>Metazoa</taxon>
        <taxon>Chordata</taxon>
        <taxon>Craniata</taxon>
        <taxon>Vertebrata</taxon>
        <taxon>Euteleostomi</taxon>
        <taxon>Actinopterygii</taxon>
        <taxon>Neopterygii</taxon>
        <taxon>Teleostei</taxon>
        <taxon>Neoteleostei</taxon>
        <taxon>Acanthomorphata</taxon>
        <taxon>Ovalentaria</taxon>
        <taxon>Atherinomorphae</taxon>
        <taxon>Cyprinodontiformes</taxon>
        <taxon>Poeciliidae</taxon>
        <taxon>Poeciliinae</taxon>
        <taxon>Poecilia</taxon>
    </lineage>
</organism>
<dbReference type="InterPro" id="IPR052051">
    <property type="entry name" value="TCR_complex_component"/>
</dbReference>
<dbReference type="InterPro" id="IPR013106">
    <property type="entry name" value="Ig_V-set"/>
</dbReference>
<comment type="subcellular location">
    <subcellularLocation>
        <location evidence="1">Cell membrane</location>
    </subcellularLocation>
</comment>
<dbReference type="CDD" id="cd00099">
    <property type="entry name" value="IgV"/>
    <property type="match status" value="1"/>
</dbReference>
<reference evidence="10" key="2">
    <citation type="submission" date="2025-08" db="UniProtKB">
        <authorList>
            <consortium name="Ensembl"/>
        </authorList>
    </citation>
    <scope>IDENTIFICATION</scope>
</reference>
<keyword evidence="6" id="KW-1015">Disulfide bond</keyword>
<evidence type="ECO:0000256" key="4">
    <source>
        <dbReference type="ARBA" id="ARBA00022859"/>
    </source>
</evidence>
<dbReference type="InterPro" id="IPR013783">
    <property type="entry name" value="Ig-like_fold"/>
</dbReference>
<keyword evidence="8" id="KW-1133">Transmembrane helix</keyword>
<reference evidence="11" key="1">
    <citation type="submission" date="2013-10" db="EMBL/GenBank/DDBJ databases">
        <authorList>
            <person name="Schartl M."/>
            <person name="Warren W."/>
        </authorList>
    </citation>
    <scope>NUCLEOTIDE SEQUENCE [LARGE SCALE GENOMIC DNA]</scope>
    <source>
        <strain evidence="11">female</strain>
    </source>
</reference>
<dbReference type="Ensembl" id="ENSPFOT00000001220.2">
    <property type="protein sequence ID" value="ENSPFOP00000001217.2"/>
    <property type="gene ID" value="ENSPFOG00000001313.2"/>
</dbReference>
<dbReference type="GeneTree" id="ENSGT01030000234530"/>
<dbReference type="SMART" id="SM00408">
    <property type="entry name" value="IGc2"/>
    <property type="match status" value="1"/>
</dbReference>
<dbReference type="PROSITE" id="PS50835">
    <property type="entry name" value="IG_LIKE"/>
    <property type="match status" value="2"/>
</dbReference>
<dbReference type="Pfam" id="PF07686">
    <property type="entry name" value="V-set"/>
    <property type="match status" value="1"/>
</dbReference>
<dbReference type="OMA" id="EDNIWIF"/>
<protein>
    <recommendedName>
        <fullName evidence="9">Ig-like domain-containing protein</fullName>
    </recommendedName>
</protein>
<dbReference type="Gene3D" id="2.60.40.10">
    <property type="entry name" value="Immunoglobulins"/>
    <property type="match status" value="2"/>
</dbReference>
<keyword evidence="7" id="KW-0325">Glycoprotein</keyword>
<keyword evidence="4" id="KW-0391">Immunity</keyword>
<sequence>MLVICTMWGGLTAIYFLSTMALKVPVIPVIEAQLNQTVNLTCDTSGHDNGLFFWYKMNYGHMVQTVVSGTFSELKLDKNFPNSRFQVENVGYINLLIIRNVSKEDEATYLCQTGAAYNLAFVNGTNLIVKFKSQITLLDQTTVSGPTEPTGSETLQCSVLSDSENTTCSGEPSVFWFRSRSEKSFPDMIYTDGKKSENCKKRSDSPKRCFYNFSKNISSSDAGTYYCAVATCGQILFGNGIKNGKTKENNMTVVTIAAIICLVISVIFNIFFICFQTQRSACHRFKEKRSNFSQIGNDVSKNLNCLNTEAGPDLNYAALHFSEGRASRGKKKRELMTEESVYSQVKFRD</sequence>
<evidence type="ECO:0000256" key="3">
    <source>
        <dbReference type="ARBA" id="ARBA00022729"/>
    </source>
</evidence>
<name>A0A087X614_POEFO</name>
<dbReference type="SMART" id="SM00406">
    <property type="entry name" value="IGv"/>
    <property type="match status" value="2"/>
</dbReference>
<dbReference type="GO" id="GO:0005886">
    <property type="term" value="C:plasma membrane"/>
    <property type="evidence" value="ECO:0007669"/>
    <property type="project" value="UniProtKB-SubCell"/>
</dbReference>
<dbReference type="Proteomes" id="UP000028760">
    <property type="component" value="Unassembled WGS sequence"/>
</dbReference>
<keyword evidence="8" id="KW-0812">Transmembrane</keyword>
<reference evidence="10" key="3">
    <citation type="submission" date="2025-09" db="UniProtKB">
        <authorList>
            <consortium name="Ensembl"/>
        </authorList>
    </citation>
    <scope>IDENTIFICATION</scope>
</reference>
<dbReference type="EMBL" id="AYCK01012725">
    <property type="status" value="NOT_ANNOTATED_CDS"/>
    <property type="molecule type" value="Genomic_DNA"/>
</dbReference>
<dbReference type="SUPFAM" id="SSF48726">
    <property type="entry name" value="Immunoglobulin"/>
    <property type="match status" value="2"/>
</dbReference>
<dbReference type="GO" id="GO:0002376">
    <property type="term" value="P:immune system process"/>
    <property type="evidence" value="ECO:0007669"/>
    <property type="project" value="UniProtKB-KW"/>
</dbReference>
<evidence type="ECO:0000256" key="7">
    <source>
        <dbReference type="ARBA" id="ARBA00023180"/>
    </source>
</evidence>
<evidence type="ECO:0000313" key="10">
    <source>
        <dbReference type="Ensembl" id="ENSPFOP00000001217.2"/>
    </source>
</evidence>
<keyword evidence="3" id="KW-0732">Signal</keyword>
<dbReference type="STRING" id="48698.ENSPFOP00000001217"/>
<keyword evidence="5 8" id="KW-0472">Membrane</keyword>
<dbReference type="PANTHER" id="PTHR19433:SF127">
    <property type="entry name" value="NITR9"/>
    <property type="match status" value="1"/>
</dbReference>
<dbReference type="InterPro" id="IPR007110">
    <property type="entry name" value="Ig-like_dom"/>
</dbReference>
<dbReference type="GO" id="GO:0009617">
    <property type="term" value="P:response to bacterium"/>
    <property type="evidence" value="ECO:0007669"/>
    <property type="project" value="TreeGrafter"/>
</dbReference>
<evidence type="ECO:0000256" key="2">
    <source>
        <dbReference type="ARBA" id="ARBA00022475"/>
    </source>
</evidence>
<evidence type="ECO:0000259" key="9">
    <source>
        <dbReference type="PROSITE" id="PS50835"/>
    </source>
</evidence>
<accession>A0A087X614</accession>
<keyword evidence="2" id="KW-1003">Cell membrane</keyword>
<dbReference type="InterPro" id="IPR003599">
    <property type="entry name" value="Ig_sub"/>
</dbReference>
<proteinExistence type="predicted"/>
<feature type="transmembrane region" description="Helical" evidence="8">
    <location>
        <begin position="251"/>
        <end position="275"/>
    </location>
</feature>
<dbReference type="AlphaFoldDB" id="A0A087X614"/>
<dbReference type="PANTHER" id="PTHR19433">
    <property type="entry name" value="T-CELL RECEPTOR ALPHA CHAIN V REGION-RELATED"/>
    <property type="match status" value="1"/>
</dbReference>
<keyword evidence="11" id="KW-1185">Reference proteome</keyword>
<evidence type="ECO:0000256" key="1">
    <source>
        <dbReference type="ARBA" id="ARBA00004236"/>
    </source>
</evidence>
<feature type="domain" description="Ig-like" evidence="9">
    <location>
        <begin position="25"/>
        <end position="112"/>
    </location>
</feature>
<dbReference type="SMART" id="SM00409">
    <property type="entry name" value="IG"/>
    <property type="match status" value="2"/>
</dbReference>
<evidence type="ECO:0000313" key="11">
    <source>
        <dbReference type="Proteomes" id="UP000028760"/>
    </source>
</evidence>
<feature type="domain" description="Ig-like" evidence="9">
    <location>
        <begin position="133"/>
        <end position="252"/>
    </location>
</feature>
<dbReference type="InterPro" id="IPR036179">
    <property type="entry name" value="Ig-like_dom_sf"/>
</dbReference>
<evidence type="ECO:0000256" key="5">
    <source>
        <dbReference type="ARBA" id="ARBA00023136"/>
    </source>
</evidence>
<dbReference type="InterPro" id="IPR003598">
    <property type="entry name" value="Ig_sub2"/>
</dbReference>